<dbReference type="EMBL" id="BFAA01024922">
    <property type="protein sequence ID" value="GCB80775.1"/>
    <property type="molecule type" value="Genomic_DNA"/>
</dbReference>
<evidence type="ECO:0000256" key="4">
    <source>
        <dbReference type="SAM" id="Phobius"/>
    </source>
</evidence>
<reference evidence="6 7" key="1">
    <citation type="journal article" date="2018" name="Nat. Ecol. Evol.">
        <title>Shark genomes provide insights into elasmobranch evolution and the origin of vertebrates.</title>
        <authorList>
            <person name="Hara Y"/>
            <person name="Yamaguchi K"/>
            <person name="Onimaru K"/>
            <person name="Kadota M"/>
            <person name="Koyanagi M"/>
            <person name="Keeley SD"/>
            <person name="Tatsumi K"/>
            <person name="Tanaka K"/>
            <person name="Motone F"/>
            <person name="Kageyama Y"/>
            <person name="Nozu R"/>
            <person name="Adachi N"/>
            <person name="Nishimura O"/>
            <person name="Nakagawa R"/>
            <person name="Tanegashima C"/>
            <person name="Kiyatake I"/>
            <person name="Matsumoto R"/>
            <person name="Murakumo K"/>
            <person name="Nishida K"/>
            <person name="Terakita A"/>
            <person name="Kuratani S"/>
            <person name="Sato K"/>
            <person name="Hyodo S Kuraku.S."/>
        </authorList>
    </citation>
    <scope>NUCLEOTIDE SEQUENCE [LARGE SCALE GENOMIC DNA]</scope>
</reference>
<feature type="transmembrane region" description="Helical" evidence="4">
    <location>
        <begin position="48"/>
        <end position="66"/>
    </location>
</feature>
<feature type="domain" description="V-SNARE coiled-coil homology" evidence="5">
    <location>
        <begin position="1"/>
        <end position="51"/>
    </location>
</feature>
<evidence type="ECO:0000313" key="7">
    <source>
        <dbReference type="Proteomes" id="UP000288216"/>
    </source>
</evidence>
<dbReference type="InterPro" id="IPR001388">
    <property type="entry name" value="Synaptobrevin-like"/>
</dbReference>
<keyword evidence="4" id="KW-1133">Transmembrane helix</keyword>
<evidence type="ECO:0000256" key="2">
    <source>
        <dbReference type="ARBA" id="ARBA00046280"/>
    </source>
</evidence>
<keyword evidence="4" id="KW-0472">Membrane</keyword>
<proteinExistence type="inferred from homology"/>
<gene>
    <name evidence="6" type="ORF">scyTo_0022932</name>
</gene>
<dbReference type="PANTHER" id="PTHR45701">
    <property type="entry name" value="SYNAPTOBREVIN FAMILY MEMBER"/>
    <property type="match status" value="1"/>
</dbReference>
<dbReference type="PROSITE" id="PS50892">
    <property type="entry name" value="V_SNARE"/>
    <property type="match status" value="1"/>
</dbReference>
<dbReference type="GO" id="GO:0016020">
    <property type="term" value="C:membrane"/>
    <property type="evidence" value="ECO:0007669"/>
    <property type="project" value="InterPro"/>
</dbReference>
<dbReference type="STRING" id="75743.A0A401Q5Z0"/>
<keyword evidence="3" id="KW-0175">Coiled coil</keyword>
<dbReference type="InterPro" id="IPR016444">
    <property type="entry name" value="Synaptobrevin/VAMP"/>
</dbReference>
<protein>
    <recommendedName>
        <fullName evidence="5">V-SNARE coiled-coil homology domain-containing protein</fullName>
    </recommendedName>
</protein>
<evidence type="ECO:0000259" key="5">
    <source>
        <dbReference type="PROSITE" id="PS50892"/>
    </source>
</evidence>
<dbReference type="AlphaFoldDB" id="A0A401Q5Z0"/>
<dbReference type="SUPFAM" id="SSF58038">
    <property type="entry name" value="SNARE fusion complex"/>
    <property type="match status" value="1"/>
</dbReference>
<dbReference type="Pfam" id="PF00957">
    <property type="entry name" value="Synaptobrevin"/>
    <property type="match status" value="1"/>
</dbReference>
<dbReference type="PRINTS" id="PR00219">
    <property type="entry name" value="SYNAPTOBREVN"/>
</dbReference>
<keyword evidence="7" id="KW-1185">Reference proteome</keyword>
<feature type="non-terminal residue" evidence="6">
    <location>
        <position position="67"/>
    </location>
</feature>
<comment type="similarity">
    <text evidence="1">Belongs to the synaptobrevin family.</text>
</comment>
<keyword evidence="4" id="KW-0812">Transmembrane</keyword>
<accession>A0A401Q5Z0</accession>
<evidence type="ECO:0000313" key="6">
    <source>
        <dbReference type="EMBL" id="GCB80775.1"/>
    </source>
</evidence>
<dbReference type="InterPro" id="IPR042855">
    <property type="entry name" value="V_SNARE_CC"/>
</dbReference>
<evidence type="ECO:0000256" key="1">
    <source>
        <dbReference type="ARBA" id="ARBA00008025"/>
    </source>
</evidence>
<dbReference type="GO" id="GO:0012505">
    <property type="term" value="C:endomembrane system"/>
    <property type="evidence" value="ECO:0007669"/>
    <property type="project" value="UniProtKB-SubCell"/>
</dbReference>
<dbReference type="GO" id="GO:0016192">
    <property type="term" value="P:vesicle-mediated transport"/>
    <property type="evidence" value="ECO:0007669"/>
    <property type="project" value="InterPro"/>
</dbReference>
<organism evidence="6 7">
    <name type="scientific">Scyliorhinus torazame</name>
    <name type="common">Cloudy catshark</name>
    <name type="synonym">Catulus torazame</name>
    <dbReference type="NCBI Taxonomy" id="75743"/>
    <lineage>
        <taxon>Eukaryota</taxon>
        <taxon>Metazoa</taxon>
        <taxon>Chordata</taxon>
        <taxon>Craniata</taxon>
        <taxon>Vertebrata</taxon>
        <taxon>Chondrichthyes</taxon>
        <taxon>Elasmobranchii</taxon>
        <taxon>Galeomorphii</taxon>
        <taxon>Galeoidea</taxon>
        <taxon>Carcharhiniformes</taxon>
        <taxon>Scyliorhinidae</taxon>
        <taxon>Scyliorhinus</taxon>
    </lineage>
</organism>
<dbReference type="OrthoDB" id="190375at2759"/>
<sequence length="67" mass="7518">MITNVDKVKERGEQLEVLGDRAEQLLEAGKVFQKTAKEVERKERCGNVKWKIILGVTAGLVILVIII</sequence>
<comment type="caution">
    <text evidence="6">The sequence shown here is derived from an EMBL/GenBank/DDBJ whole genome shotgun (WGS) entry which is preliminary data.</text>
</comment>
<dbReference type="Gene3D" id="1.20.5.110">
    <property type="match status" value="1"/>
</dbReference>
<name>A0A401Q5Z0_SCYTO</name>
<dbReference type="Proteomes" id="UP000288216">
    <property type="component" value="Unassembled WGS sequence"/>
</dbReference>
<comment type="subcellular location">
    <subcellularLocation>
        <location evidence="2">Endomembrane system</location>
        <topology evidence="2">Single-pass type IV membrane protein</topology>
    </subcellularLocation>
</comment>
<evidence type="ECO:0000256" key="3">
    <source>
        <dbReference type="PROSITE-ProRule" id="PRU00290"/>
    </source>
</evidence>